<dbReference type="Pfam" id="PF03676">
    <property type="entry name" value="PHAF1"/>
    <property type="match status" value="3"/>
</dbReference>
<dbReference type="InterPro" id="IPR005373">
    <property type="entry name" value="PHAF1"/>
</dbReference>
<dbReference type="GO" id="GO:0043001">
    <property type="term" value="P:Golgi to plasma membrane protein transport"/>
    <property type="evidence" value="ECO:0007669"/>
    <property type="project" value="TreeGrafter"/>
</dbReference>
<evidence type="ECO:0000313" key="3">
    <source>
        <dbReference type="EMBL" id="CAD7262746.1"/>
    </source>
</evidence>
<keyword evidence="2" id="KW-0472">Membrane</keyword>
<gene>
    <name evidence="3" type="ORF">TSIB3V08_LOCUS6843</name>
</gene>
<keyword evidence="2" id="KW-1133">Transmembrane helix</keyword>
<dbReference type="EMBL" id="OC003056">
    <property type="protein sequence ID" value="CAD7262746.1"/>
    <property type="molecule type" value="Genomic_DNA"/>
</dbReference>
<reference evidence="3" key="1">
    <citation type="submission" date="2020-11" db="EMBL/GenBank/DDBJ databases">
        <authorList>
            <person name="Tran Van P."/>
        </authorList>
    </citation>
    <scope>NUCLEOTIDE SEQUENCE</scope>
</reference>
<evidence type="ECO:0000256" key="1">
    <source>
        <dbReference type="ARBA" id="ARBA00024339"/>
    </source>
</evidence>
<accession>A0A7R9G1Y3</accession>
<name>A0A7R9G1Y3_TIMSH</name>
<protein>
    <submittedName>
        <fullName evidence="3">Uncharacterized protein</fullName>
    </submittedName>
</protein>
<dbReference type="InterPro" id="IPR039156">
    <property type="entry name" value="PHAF1/BROMI"/>
</dbReference>
<dbReference type="AlphaFoldDB" id="A0A7R9G1Y3"/>
<evidence type="ECO:0000256" key="2">
    <source>
        <dbReference type="SAM" id="Phobius"/>
    </source>
</evidence>
<keyword evidence="2" id="KW-0812">Transmembrane</keyword>
<dbReference type="PANTHER" id="PTHR13465">
    <property type="entry name" value="UPF0183 PROTEIN"/>
    <property type="match status" value="1"/>
</dbReference>
<comment type="similarity">
    <text evidence="1">Belongs to the PHAF1 family.</text>
</comment>
<dbReference type="PANTHER" id="PTHR13465:SF2">
    <property type="entry name" value="PHAGOSOME ASSEMBLY FACTOR 1"/>
    <property type="match status" value="1"/>
</dbReference>
<feature type="transmembrane region" description="Helical" evidence="2">
    <location>
        <begin position="153"/>
        <end position="172"/>
    </location>
</feature>
<organism evidence="3">
    <name type="scientific">Timema shepardi</name>
    <name type="common">Walking stick</name>
    <dbReference type="NCBI Taxonomy" id="629360"/>
    <lineage>
        <taxon>Eukaryota</taxon>
        <taxon>Metazoa</taxon>
        <taxon>Ecdysozoa</taxon>
        <taxon>Arthropoda</taxon>
        <taxon>Hexapoda</taxon>
        <taxon>Insecta</taxon>
        <taxon>Pterygota</taxon>
        <taxon>Neoptera</taxon>
        <taxon>Polyneoptera</taxon>
        <taxon>Phasmatodea</taxon>
        <taxon>Timematodea</taxon>
        <taxon>Timematoidea</taxon>
        <taxon>Timematidae</taxon>
        <taxon>Timema</taxon>
    </lineage>
</organism>
<proteinExistence type="inferred from homology"/>
<dbReference type="GO" id="GO:0005802">
    <property type="term" value="C:trans-Golgi network"/>
    <property type="evidence" value="ECO:0007669"/>
    <property type="project" value="TreeGrafter"/>
</dbReference>
<sequence length="547" mass="60398">MLELEVVPERSLGCEQWEFILGMHFSQAVAIIQSQVGIIKGVQVLYSDMVVFFAIIQIFPCTPKRPSTYPTLGTDALEQRFSTFSLQVTAHFGLAFNSAEVLPSIEQIEHSFGATHPGVYDTEKQLFVLNFRGLSFCFPVESKFQNIFHRGNVFKLFFHFFLPLFIAGLLLLPDYISVIEGTSSSAAMYSYVQSGANLCHVSSSHGRVKVRGANEGTVDGPGRGSLEGPDWELASTGGGSSGSLVLAVVGSTWMEASSSTGRTTWACWKQLPGYAHGLGSLQFPNGSSPVVSRMSIYTGNNVCESGSPPLPLCCYNNHLYMDRVEVIREQHCTKGIRLHLFTEGSSRLSEPRKQSLCREIMFGDTCQDVVTSLGAPSRVFYKAEDKMKIHSPNAHRRVATRRSDFFFNYFTLGMLANALVVLSSTAEDGEIEISAYTKWDTISEQLKPSERPVVLNRASSTNTTNPFGSTFCYGYQDIIFEASGLLQNAADIGIISKELVGHAKQLHRINDSVHRRKTRSRRMTLAFCHIPRTSGKVLAVLTTTLLT</sequence>